<keyword evidence="11" id="KW-0969">Cilium</keyword>
<gene>
    <name evidence="11" type="ORF">SP90_05005</name>
</gene>
<sequence length="159" mass="17494">MIEEGSESKKKSGKMKWIIMLLVLLLLGGGGYYAYTTYFQNSTEAAAPQDVQLEEVDTSDSMVVTLPSFLVNLSDPLGRRYIKLTLDVEVANADSAQTLEAQGAKVRDAVILLLSSKSYADLASLESKLLLKNELVTRLNQIIGSSKVVRVYFTELVIQ</sequence>
<evidence type="ECO:0000256" key="9">
    <source>
        <dbReference type="ARBA" id="ARBA00023136"/>
    </source>
</evidence>
<keyword evidence="8 10" id="KW-1133">Transmembrane helix</keyword>
<evidence type="ECO:0000256" key="6">
    <source>
        <dbReference type="ARBA" id="ARBA00022692"/>
    </source>
</evidence>
<keyword evidence="11" id="KW-0966">Cell projection</keyword>
<comment type="function">
    <text evidence="1 10">Controls the rotational direction of flagella during chemotaxis.</text>
</comment>
<dbReference type="GO" id="GO:0006935">
    <property type="term" value="P:chemotaxis"/>
    <property type="evidence" value="ECO:0007669"/>
    <property type="project" value="UniProtKB-KW"/>
</dbReference>
<dbReference type="PANTHER" id="PTHR35091:SF2">
    <property type="entry name" value="FLAGELLAR PROTEIN FLIL"/>
    <property type="match status" value="1"/>
</dbReference>
<keyword evidence="4 10" id="KW-1003">Cell membrane</keyword>
<evidence type="ECO:0000256" key="4">
    <source>
        <dbReference type="ARBA" id="ARBA00022475"/>
    </source>
</evidence>
<dbReference type="STRING" id="1560234.SP90_05005"/>
<keyword evidence="6 10" id="KW-0812">Transmembrane</keyword>
<organism evidence="11 12">
    <name type="scientific">Halodesulfovibrio spirochaetisodalis</name>
    <dbReference type="NCBI Taxonomy" id="1560234"/>
    <lineage>
        <taxon>Bacteria</taxon>
        <taxon>Pseudomonadati</taxon>
        <taxon>Thermodesulfobacteriota</taxon>
        <taxon>Desulfovibrionia</taxon>
        <taxon>Desulfovibrionales</taxon>
        <taxon>Desulfovibrionaceae</taxon>
        <taxon>Halodesulfovibrio</taxon>
    </lineage>
</organism>
<comment type="similarity">
    <text evidence="3 10">Belongs to the FliL family.</text>
</comment>
<dbReference type="InterPro" id="IPR005503">
    <property type="entry name" value="FliL"/>
</dbReference>
<evidence type="ECO:0000256" key="7">
    <source>
        <dbReference type="ARBA" id="ARBA00022779"/>
    </source>
</evidence>
<dbReference type="PATRIC" id="fig|1560234.3.peg.2963"/>
<evidence type="ECO:0000256" key="5">
    <source>
        <dbReference type="ARBA" id="ARBA00022500"/>
    </source>
</evidence>
<evidence type="ECO:0000256" key="2">
    <source>
        <dbReference type="ARBA" id="ARBA00004162"/>
    </source>
</evidence>
<evidence type="ECO:0000313" key="12">
    <source>
        <dbReference type="Proteomes" id="UP000091979"/>
    </source>
</evidence>
<keyword evidence="12" id="KW-1185">Reference proteome</keyword>
<dbReference type="GO" id="GO:0005886">
    <property type="term" value="C:plasma membrane"/>
    <property type="evidence" value="ECO:0007669"/>
    <property type="project" value="UniProtKB-SubCell"/>
</dbReference>
<evidence type="ECO:0000256" key="8">
    <source>
        <dbReference type="ARBA" id="ARBA00022989"/>
    </source>
</evidence>
<evidence type="ECO:0000256" key="10">
    <source>
        <dbReference type="RuleBase" id="RU364125"/>
    </source>
</evidence>
<dbReference type="RefSeq" id="WP_157471190.1">
    <property type="nucleotide sequence ID" value="NZ_JXMS01000006.1"/>
</dbReference>
<evidence type="ECO:0000256" key="3">
    <source>
        <dbReference type="ARBA" id="ARBA00008281"/>
    </source>
</evidence>
<keyword evidence="7 10" id="KW-0283">Flagellar rotation</keyword>
<dbReference type="PANTHER" id="PTHR35091">
    <property type="entry name" value="FLAGELLAR PROTEIN FLIL"/>
    <property type="match status" value="1"/>
</dbReference>
<reference evidence="11 12" key="1">
    <citation type="submission" date="2015-01" db="EMBL/GenBank/DDBJ databases">
        <title>Desulfovibrio sp. JC271 draft genome sequence.</title>
        <authorList>
            <person name="Shivani Y."/>
            <person name="Subhash Y."/>
            <person name="Sasikala C."/>
            <person name="Ramana C.V."/>
        </authorList>
    </citation>
    <scope>NUCLEOTIDE SEQUENCE [LARGE SCALE GENOMIC DNA]</scope>
    <source>
        <strain evidence="11 12">JC271</strain>
    </source>
</reference>
<keyword evidence="9 10" id="KW-0472">Membrane</keyword>
<name>A0A1B7XH42_9BACT</name>
<protein>
    <recommendedName>
        <fullName evidence="10">Flagellar protein FliL</fullName>
    </recommendedName>
</protein>
<feature type="transmembrane region" description="Helical" evidence="10">
    <location>
        <begin position="17"/>
        <end position="35"/>
    </location>
</feature>
<keyword evidence="5 10" id="KW-0145">Chemotaxis</keyword>
<proteinExistence type="inferred from homology"/>
<dbReference type="GO" id="GO:0071978">
    <property type="term" value="P:bacterial-type flagellum-dependent swarming motility"/>
    <property type="evidence" value="ECO:0007669"/>
    <property type="project" value="TreeGrafter"/>
</dbReference>
<dbReference type="Proteomes" id="UP000091979">
    <property type="component" value="Unassembled WGS sequence"/>
</dbReference>
<dbReference type="OrthoDB" id="9799777at2"/>
<dbReference type="EMBL" id="JXMS01000006">
    <property type="protein sequence ID" value="OBQ54846.1"/>
    <property type="molecule type" value="Genomic_DNA"/>
</dbReference>
<dbReference type="GO" id="GO:0009425">
    <property type="term" value="C:bacterial-type flagellum basal body"/>
    <property type="evidence" value="ECO:0007669"/>
    <property type="project" value="InterPro"/>
</dbReference>
<dbReference type="Pfam" id="PF03748">
    <property type="entry name" value="FliL"/>
    <property type="match status" value="1"/>
</dbReference>
<comment type="caution">
    <text evidence="11">The sequence shown here is derived from an EMBL/GenBank/DDBJ whole genome shotgun (WGS) entry which is preliminary data.</text>
</comment>
<evidence type="ECO:0000313" key="11">
    <source>
        <dbReference type="EMBL" id="OBQ54846.1"/>
    </source>
</evidence>
<comment type="subcellular location">
    <subcellularLocation>
        <location evidence="2">Cell membrane</location>
        <topology evidence="2">Single-pass membrane protein</topology>
    </subcellularLocation>
</comment>
<dbReference type="AlphaFoldDB" id="A0A1B7XH42"/>
<accession>A0A1B7XH42</accession>
<keyword evidence="11" id="KW-0282">Flagellum</keyword>
<evidence type="ECO:0000256" key="1">
    <source>
        <dbReference type="ARBA" id="ARBA00002254"/>
    </source>
</evidence>